<evidence type="ECO:0000256" key="4">
    <source>
        <dbReference type="ARBA" id="ARBA00022989"/>
    </source>
</evidence>
<dbReference type="KEGG" id="bspl:114847718"/>
<evidence type="ECO:0000259" key="11">
    <source>
        <dbReference type="PROSITE" id="PS50262"/>
    </source>
</evidence>
<dbReference type="PRINTS" id="PR00237">
    <property type="entry name" value="GPCRRHODOPSN"/>
</dbReference>
<dbReference type="FunCoup" id="A0A6P7LHS4">
    <property type="interactions" value="57"/>
</dbReference>
<dbReference type="Gene3D" id="1.20.1070.10">
    <property type="entry name" value="Rhodopsin 7-helix transmembrane proteins"/>
    <property type="match status" value="1"/>
</dbReference>
<dbReference type="OrthoDB" id="10042731at2759"/>
<feature type="transmembrane region" description="Helical" evidence="10">
    <location>
        <begin position="194"/>
        <end position="217"/>
    </location>
</feature>
<accession>A0A6P7LHS4</accession>
<evidence type="ECO:0000256" key="8">
    <source>
        <dbReference type="ARBA" id="ARBA00023224"/>
    </source>
</evidence>
<evidence type="ECO:0000256" key="10">
    <source>
        <dbReference type="SAM" id="Phobius"/>
    </source>
</evidence>
<dbReference type="AlphaFoldDB" id="A0A6P7LHS4"/>
<keyword evidence="2" id="KW-1003">Cell membrane</keyword>
<dbReference type="RefSeq" id="XP_028993578.1">
    <property type="nucleotide sequence ID" value="XM_029137745.3"/>
</dbReference>
<feature type="transmembrane region" description="Helical" evidence="10">
    <location>
        <begin position="250"/>
        <end position="267"/>
    </location>
</feature>
<evidence type="ECO:0000313" key="12">
    <source>
        <dbReference type="Proteomes" id="UP000515150"/>
    </source>
</evidence>
<comment type="similarity">
    <text evidence="9">Belongs to the G-protein coupled receptor 1 family.</text>
</comment>
<dbReference type="FunFam" id="1.20.1070.10:FF:000279">
    <property type="entry name" value="Trace amine-associated receptor 16f"/>
    <property type="match status" value="1"/>
</dbReference>
<dbReference type="PROSITE" id="PS50262">
    <property type="entry name" value="G_PROTEIN_RECEP_F1_2"/>
    <property type="match status" value="1"/>
</dbReference>
<gene>
    <name evidence="13" type="primary">LOC114847718</name>
</gene>
<dbReference type="Proteomes" id="UP000515150">
    <property type="component" value="Chromosome 21"/>
</dbReference>
<evidence type="ECO:0000256" key="2">
    <source>
        <dbReference type="ARBA" id="ARBA00022475"/>
    </source>
</evidence>
<dbReference type="PANTHER" id="PTHR24249">
    <property type="entry name" value="HISTAMINE RECEPTOR-RELATED G-PROTEIN COUPLED RECEPTOR"/>
    <property type="match status" value="1"/>
</dbReference>
<protein>
    <submittedName>
        <fullName evidence="13">Trace amine-associated receptor 13c-like</fullName>
    </submittedName>
</protein>
<comment type="subcellular location">
    <subcellularLocation>
        <location evidence="1">Cell membrane</location>
        <topology evidence="1">Multi-pass membrane protein</topology>
    </subcellularLocation>
</comment>
<evidence type="ECO:0000256" key="9">
    <source>
        <dbReference type="RuleBase" id="RU000688"/>
    </source>
</evidence>
<proteinExistence type="inferred from homology"/>
<keyword evidence="8 9" id="KW-0807">Transducer</keyword>
<feature type="transmembrane region" description="Helical" evidence="10">
    <location>
        <begin position="66"/>
        <end position="90"/>
    </location>
</feature>
<reference evidence="13" key="1">
    <citation type="submission" date="2025-08" db="UniProtKB">
        <authorList>
            <consortium name="RefSeq"/>
        </authorList>
    </citation>
    <scope>IDENTIFICATION</scope>
</reference>
<keyword evidence="6 10" id="KW-0472">Membrane</keyword>
<feature type="domain" description="G-protein coupled receptors family 1 profile" evidence="11">
    <location>
        <begin position="46"/>
        <end position="300"/>
    </location>
</feature>
<evidence type="ECO:0000256" key="3">
    <source>
        <dbReference type="ARBA" id="ARBA00022692"/>
    </source>
</evidence>
<feature type="transmembrane region" description="Helical" evidence="10">
    <location>
        <begin position="287"/>
        <end position="307"/>
    </location>
</feature>
<feature type="transmembrane region" description="Helical" evidence="10">
    <location>
        <begin position="31"/>
        <end position="54"/>
    </location>
</feature>
<keyword evidence="3 9" id="KW-0812">Transmembrane</keyword>
<dbReference type="GO" id="GO:0001594">
    <property type="term" value="F:trace-amine receptor activity"/>
    <property type="evidence" value="ECO:0007669"/>
    <property type="project" value="TreeGrafter"/>
</dbReference>
<dbReference type="PROSITE" id="PS00237">
    <property type="entry name" value="G_PROTEIN_RECEP_F1_1"/>
    <property type="match status" value="1"/>
</dbReference>
<evidence type="ECO:0000256" key="6">
    <source>
        <dbReference type="ARBA" id="ARBA00023136"/>
    </source>
</evidence>
<evidence type="ECO:0000256" key="7">
    <source>
        <dbReference type="ARBA" id="ARBA00023170"/>
    </source>
</evidence>
<feature type="transmembrane region" description="Helical" evidence="10">
    <location>
        <begin position="145"/>
        <end position="165"/>
    </location>
</feature>
<sequence length="330" mass="36924">MMDVPEQSYLCFPQLNSSCRKPTNPDQQASFLYVVLSCISLVTVALNLLVIISISHFRQLHSPTNILLLSLAVTDLLVGFMLMPVEIIYTEACWYLGETLCVLYYVVDYTITSACVANMVLISVDRYIAVCNPLRYSSTVTKRRTQVCVCLCWLCSLLYRFILLYEPLQHPGRSNTCLGECVVVIENIAGVVDLVFTFVLPITVIIVLYFRVFVVALSQARAMRLQTAAVAARPPGAVAVRKKELKAARSLGVVVLVFLLCFCPYYFPTLAGEDTAVDAASVAVQIWLTHFNSCVNPVIYAFFYPWFRRSIKLILTLQILRPGSCNAKII</sequence>
<dbReference type="SMART" id="SM01381">
    <property type="entry name" value="7TM_GPCR_Srsx"/>
    <property type="match status" value="1"/>
</dbReference>
<feature type="transmembrane region" description="Helical" evidence="10">
    <location>
        <begin position="102"/>
        <end position="124"/>
    </location>
</feature>
<keyword evidence="7 9" id="KW-0675">Receptor</keyword>
<dbReference type="GO" id="GO:0005886">
    <property type="term" value="C:plasma membrane"/>
    <property type="evidence" value="ECO:0007669"/>
    <property type="project" value="UniProtKB-SubCell"/>
</dbReference>
<dbReference type="InterPro" id="IPR017452">
    <property type="entry name" value="GPCR_Rhodpsn_7TM"/>
</dbReference>
<dbReference type="CDD" id="cd15055">
    <property type="entry name" value="7tmA_TAARs"/>
    <property type="match status" value="1"/>
</dbReference>
<dbReference type="PANTHER" id="PTHR24249:SF381">
    <property type="entry name" value="TRACE AMINE ASSOCIATED RECEPTOR 19P-RELATED"/>
    <property type="match status" value="1"/>
</dbReference>
<evidence type="ECO:0000313" key="13">
    <source>
        <dbReference type="RefSeq" id="XP_028993578.1"/>
    </source>
</evidence>
<keyword evidence="4 10" id="KW-1133">Transmembrane helix</keyword>
<dbReference type="InterPro" id="IPR050569">
    <property type="entry name" value="TAAR"/>
</dbReference>
<keyword evidence="12" id="KW-1185">Reference proteome</keyword>
<evidence type="ECO:0000256" key="5">
    <source>
        <dbReference type="ARBA" id="ARBA00023040"/>
    </source>
</evidence>
<dbReference type="Pfam" id="PF00001">
    <property type="entry name" value="7tm_1"/>
    <property type="match status" value="1"/>
</dbReference>
<dbReference type="InterPro" id="IPR000276">
    <property type="entry name" value="GPCR_Rhodpsn"/>
</dbReference>
<dbReference type="SUPFAM" id="SSF81321">
    <property type="entry name" value="Family A G protein-coupled receptor-like"/>
    <property type="match status" value="1"/>
</dbReference>
<dbReference type="InParanoid" id="A0A6P7LHS4"/>
<keyword evidence="5 9" id="KW-0297">G-protein coupled receptor</keyword>
<evidence type="ECO:0000256" key="1">
    <source>
        <dbReference type="ARBA" id="ARBA00004651"/>
    </source>
</evidence>
<name>A0A6P7LHS4_BETSP</name>
<dbReference type="GeneID" id="114847718"/>
<organism evidence="12 13">
    <name type="scientific">Betta splendens</name>
    <name type="common">Siamese fighting fish</name>
    <dbReference type="NCBI Taxonomy" id="158456"/>
    <lineage>
        <taxon>Eukaryota</taxon>
        <taxon>Metazoa</taxon>
        <taxon>Chordata</taxon>
        <taxon>Craniata</taxon>
        <taxon>Vertebrata</taxon>
        <taxon>Euteleostomi</taxon>
        <taxon>Actinopterygii</taxon>
        <taxon>Neopterygii</taxon>
        <taxon>Teleostei</taxon>
        <taxon>Neoteleostei</taxon>
        <taxon>Acanthomorphata</taxon>
        <taxon>Anabantaria</taxon>
        <taxon>Anabantiformes</taxon>
        <taxon>Anabantoidei</taxon>
        <taxon>Osphronemidae</taxon>
        <taxon>Betta</taxon>
    </lineage>
</organism>